<accession>A0A3N4IPB2</accession>
<gene>
    <name evidence="1" type="ORF">BJ508DRAFT_66039</name>
</gene>
<protein>
    <submittedName>
        <fullName evidence="1">Uncharacterized protein</fullName>
    </submittedName>
</protein>
<keyword evidence="2" id="KW-1185">Reference proteome</keyword>
<organism evidence="1 2">
    <name type="scientific">Ascobolus immersus RN42</name>
    <dbReference type="NCBI Taxonomy" id="1160509"/>
    <lineage>
        <taxon>Eukaryota</taxon>
        <taxon>Fungi</taxon>
        <taxon>Dikarya</taxon>
        <taxon>Ascomycota</taxon>
        <taxon>Pezizomycotina</taxon>
        <taxon>Pezizomycetes</taxon>
        <taxon>Pezizales</taxon>
        <taxon>Ascobolaceae</taxon>
        <taxon>Ascobolus</taxon>
    </lineage>
</organism>
<dbReference type="Proteomes" id="UP000275078">
    <property type="component" value="Unassembled WGS sequence"/>
</dbReference>
<evidence type="ECO:0000313" key="1">
    <source>
        <dbReference type="EMBL" id="RPA83454.1"/>
    </source>
</evidence>
<dbReference type="EMBL" id="ML119664">
    <property type="protein sequence ID" value="RPA83454.1"/>
    <property type="molecule type" value="Genomic_DNA"/>
</dbReference>
<dbReference type="AlphaFoldDB" id="A0A3N4IPB2"/>
<name>A0A3N4IPB2_ASCIM</name>
<reference evidence="1 2" key="1">
    <citation type="journal article" date="2018" name="Nat. Ecol. Evol.">
        <title>Pezizomycetes genomes reveal the molecular basis of ectomycorrhizal truffle lifestyle.</title>
        <authorList>
            <person name="Murat C."/>
            <person name="Payen T."/>
            <person name="Noel B."/>
            <person name="Kuo A."/>
            <person name="Morin E."/>
            <person name="Chen J."/>
            <person name="Kohler A."/>
            <person name="Krizsan K."/>
            <person name="Balestrini R."/>
            <person name="Da Silva C."/>
            <person name="Montanini B."/>
            <person name="Hainaut M."/>
            <person name="Levati E."/>
            <person name="Barry K.W."/>
            <person name="Belfiori B."/>
            <person name="Cichocki N."/>
            <person name="Clum A."/>
            <person name="Dockter R.B."/>
            <person name="Fauchery L."/>
            <person name="Guy J."/>
            <person name="Iotti M."/>
            <person name="Le Tacon F."/>
            <person name="Lindquist E.A."/>
            <person name="Lipzen A."/>
            <person name="Malagnac F."/>
            <person name="Mello A."/>
            <person name="Molinier V."/>
            <person name="Miyauchi S."/>
            <person name="Poulain J."/>
            <person name="Riccioni C."/>
            <person name="Rubini A."/>
            <person name="Sitrit Y."/>
            <person name="Splivallo R."/>
            <person name="Traeger S."/>
            <person name="Wang M."/>
            <person name="Zifcakova L."/>
            <person name="Wipf D."/>
            <person name="Zambonelli A."/>
            <person name="Paolocci F."/>
            <person name="Nowrousian M."/>
            <person name="Ottonello S."/>
            <person name="Baldrian P."/>
            <person name="Spatafora J.W."/>
            <person name="Henrissat B."/>
            <person name="Nagy L.G."/>
            <person name="Aury J.M."/>
            <person name="Wincker P."/>
            <person name="Grigoriev I.V."/>
            <person name="Bonfante P."/>
            <person name="Martin F.M."/>
        </authorList>
    </citation>
    <scope>NUCLEOTIDE SEQUENCE [LARGE SCALE GENOMIC DNA]</scope>
    <source>
        <strain evidence="1 2">RN42</strain>
    </source>
</reference>
<sequence>MIWFGFGIRLIFFFFHVSTYCICFDTHFLHLVYLLDDFIFFTCDSLYYKRGCSFSMPCQQPRAFSWAVQLLPSPTSLATGSSHVARSLIAGYVQ</sequence>
<proteinExistence type="predicted"/>
<evidence type="ECO:0000313" key="2">
    <source>
        <dbReference type="Proteomes" id="UP000275078"/>
    </source>
</evidence>